<feature type="transmembrane region" description="Helical" evidence="7">
    <location>
        <begin position="135"/>
        <end position="154"/>
    </location>
</feature>
<protein>
    <submittedName>
        <fullName evidence="9">Drug/metabolite transporter (DMT)-like permease</fullName>
    </submittedName>
</protein>
<comment type="subcellular location">
    <subcellularLocation>
        <location evidence="1">Cell membrane</location>
        <topology evidence="1">Multi-pass membrane protein</topology>
    </subcellularLocation>
</comment>
<evidence type="ECO:0000256" key="4">
    <source>
        <dbReference type="ARBA" id="ARBA00022692"/>
    </source>
</evidence>
<evidence type="ECO:0000256" key="3">
    <source>
        <dbReference type="ARBA" id="ARBA00022475"/>
    </source>
</evidence>
<evidence type="ECO:0000313" key="9">
    <source>
        <dbReference type="EMBL" id="MBA2870516.1"/>
    </source>
</evidence>
<evidence type="ECO:0000256" key="5">
    <source>
        <dbReference type="ARBA" id="ARBA00022989"/>
    </source>
</evidence>
<name>A0A7W0BTT5_9BACL</name>
<feature type="transmembrane region" description="Helical" evidence="7">
    <location>
        <begin position="280"/>
        <end position="298"/>
    </location>
</feature>
<dbReference type="InterPro" id="IPR037185">
    <property type="entry name" value="EmrE-like"/>
</dbReference>
<dbReference type="InterPro" id="IPR000620">
    <property type="entry name" value="EamA_dom"/>
</dbReference>
<dbReference type="Pfam" id="PF00892">
    <property type="entry name" value="EamA"/>
    <property type="match status" value="2"/>
</dbReference>
<accession>A0A7W0BTT5</accession>
<keyword evidence="4 7" id="KW-0812">Transmembrane</keyword>
<keyword evidence="3" id="KW-1003">Cell membrane</keyword>
<sequence>MELAHKMPNRVKGLMMVISGAAFWGLSGTAAQVLFQEKHITAEWLVVLRMMVTGISLLLVSIIKGMTPFAIWKDKKGCMDLLIFGIIGMLGVQYTYFAAIETGNAATATLLQYLAPIYIVLYSSAKERTNPSKEIWLAVLFALAGTFLLITNGSTNGLKVSFISIIWGVLSGIALAFYTLSSARLLKRWHSIIVVGWGMLIGGTCMTFFTFPFEHSQFVWGLDTLLLILFVILFGTLFAFLLFVESIRHLSPTESSLLSSVEPLSAVIASIAFLNVSFGVFQAIGGICIIFTVLILSIKKERMKDEHMMEKSS</sequence>
<proteinExistence type="inferred from homology"/>
<feature type="transmembrane region" description="Helical" evidence="7">
    <location>
        <begin position="160"/>
        <end position="180"/>
    </location>
</feature>
<keyword evidence="10" id="KW-1185">Reference proteome</keyword>
<gene>
    <name evidence="9" type="ORF">HNQ85_000774</name>
</gene>
<keyword evidence="6 7" id="KW-0472">Membrane</keyword>
<dbReference type="Proteomes" id="UP000580891">
    <property type="component" value="Unassembled WGS sequence"/>
</dbReference>
<evidence type="ECO:0000256" key="6">
    <source>
        <dbReference type="ARBA" id="ARBA00023136"/>
    </source>
</evidence>
<evidence type="ECO:0000256" key="1">
    <source>
        <dbReference type="ARBA" id="ARBA00004651"/>
    </source>
</evidence>
<dbReference type="EMBL" id="JACDUU010000001">
    <property type="protein sequence ID" value="MBA2870516.1"/>
    <property type="molecule type" value="Genomic_DNA"/>
</dbReference>
<organism evidence="9 10">
    <name type="scientific">[Anoxybacillus] calidus</name>
    <dbReference type="NCBI Taxonomy" id="575178"/>
    <lineage>
        <taxon>Bacteria</taxon>
        <taxon>Bacillati</taxon>
        <taxon>Bacillota</taxon>
        <taxon>Bacilli</taxon>
        <taxon>Bacillales</taxon>
        <taxon>Anoxybacillaceae</taxon>
        <taxon>Paranoxybacillus</taxon>
    </lineage>
</organism>
<dbReference type="PANTHER" id="PTHR32322">
    <property type="entry name" value="INNER MEMBRANE TRANSPORTER"/>
    <property type="match status" value="1"/>
</dbReference>
<keyword evidence="5 7" id="KW-1133">Transmembrane helix</keyword>
<feature type="transmembrane region" description="Helical" evidence="7">
    <location>
        <begin position="192"/>
        <end position="213"/>
    </location>
</feature>
<evidence type="ECO:0000259" key="8">
    <source>
        <dbReference type="Pfam" id="PF00892"/>
    </source>
</evidence>
<evidence type="ECO:0000256" key="7">
    <source>
        <dbReference type="SAM" id="Phobius"/>
    </source>
</evidence>
<evidence type="ECO:0000256" key="2">
    <source>
        <dbReference type="ARBA" id="ARBA00007362"/>
    </source>
</evidence>
<feature type="transmembrane region" description="Helical" evidence="7">
    <location>
        <begin position="81"/>
        <end position="99"/>
    </location>
</feature>
<feature type="domain" description="EamA" evidence="8">
    <location>
        <begin position="12"/>
        <end position="150"/>
    </location>
</feature>
<comment type="similarity">
    <text evidence="2">Belongs to the EamA transporter family.</text>
</comment>
<evidence type="ECO:0000313" key="10">
    <source>
        <dbReference type="Proteomes" id="UP000580891"/>
    </source>
</evidence>
<feature type="domain" description="EamA" evidence="8">
    <location>
        <begin position="164"/>
        <end position="297"/>
    </location>
</feature>
<feature type="transmembrane region" description="Helical" evidence="7">
    <location>
        <begin position="256"/>
        <end position="274"/>
    </location>
</feature>
<reference evidence="9 10" key="1">
    <citation type="submission" date="2020-07" db="EMBL/GenBank/DDBJ databases">
        <title>Genomic Encyclopedia of Type Strains, Phase IV (KMG-IV): sequencing the most valuable type-strain genomes for metagenomic binning, comparative biology and taxonomic classification.</title>
        <authorList>
            <person name="Goeker M."/>
        </authorList>
    </citation>
    <scope>NUCLEOTIDE SEQUENCE [LARGE SCALE GENOMIC DNA]</scope>
    <source>
        <strain evidence="9 10">DSM 25220</strain>
    </source>
</reference>
<dbReference type="GO" id="GO:0005886">
    <property type="term" value="C:plasma membrane"/>
    <property type="evidence" value="ECO:0007669"/>
    <property type="project" value="UniProtKB-SubCell"/>
</dbReference>
<dbReference type="AlphaFoldDB" id="A0A7W0BTT5"/>
<feature type="transmembrane region" description="Helical" evidence="7">
    <location>
        <begin position="225"/>
        <end position="244"/>
    </location>
</feature>
<dbReference type="RefSeq" id="WP_246326764.1">
    <property type="nucleotide sequence ID" value="NZ_JACDUU010000001.1"/>
</dbReference>
<comment type="caution">
    <text evidence="9">The sequence shown here is derived from an EMBL/GenBank/DDBJ whole genome shotgun (WGS) entry which is preliminary data.</text>
</comment>
<feature type="transmembrane region" description="Helical" evidence="7">
    <location>
        <begin position="105"/>
        <end position="123"/>
    </location>
</feature>
<dbReference type="SUPFAM" id="SSF103481">
    <property type="entry name" value="Multidrug resistance efflux transporter EmrE"/>
    <property type="match status" value="2"/>
</dbReference>
<dbReference type="InterPro" id="IPR050638">
    <property type="entry name" value="AA-Vitamin_Transporters"/>
</dbReference>
<dbReference type="PANTHER" id="PTHR32322:SF18">
    <property type="entry name" value="S-ADENOSYLMETHIONINE_S-ADENOSYLHOMOCYSTEINE TRANSPORTER"/>
    <property type="match status" value="1"/>
</dbReference>